<keyword evidence="4" id="KW-1185">Reference proteome</keyword>
<proteinExistence type="predicted"/>
<dbReference type="Proteomes" id="UP000823485">
    <property type="component" value="Unassembled WGS sequence"/>
</dbReference>
<protein>
    <submittedName>
        <fullName evidence="3">Cytoskeletal protein RodZ</fullName>
    </submittedName>
</protein>
<reference evidence="3 4" key="1">
    <citation type="submission" date="2021-01" db="EMBL/GenBank/DDBJ databases">
        <title>Genomic Encyclopedia of Type Strains, Phase IV (KMG-IV): sequencing the most valuable type-strain genomes for metagenomic binning, comparative biology and taxonomic classification.</title>
        <authorList>
            <person name="Goeker M."/>
        </authorList>
    </citation>
    <scope>NUCLEOTIDE SEQUENCE [LARGE SCALE GENOMIC DNA]</scope>
    <source>
        <strain evidence="3 4">DSM 105453</strain>
    </source>
</reference>
<keyword evidence="2" id="KW-1133">Transmembrane helix</keyword>
<gene>
    <name evidence="3" type="ORF">JOC94_003029</name>
</gene>
<evidence type="ECO:0000256" key="2">
    <source>
        <dbReference type="SAM" id="Phobius"/>
    </source>
</evidence>
<sequence>MNKTKIISIVAMAIVLFFVIFSLIKGKEQPKVQEQPQKQEEAVQSEDDSVDEKPVKIPDKKVTPTVEKDETKKDNTAKDEMEAPVDQPTEPDFEAEFVKKYGKEQVDQARITVTKTMAIWMLDETNEAEWQPYATEHFYKKAIKDIQLSQDDKKRDISNLEIFATEPKNENEMRFVIFADWQLLDGVKTVSTQRKMYYADLVKLNEKWLVNEIEGLDRVFSDK</sequence>
<keyword evidence="2" id="KW-0812">Transmembrane</keyword>
<keyword evidence="2" id="KW-0472">Membrane</keyword>
<name>A0ABS2R8N9_9BACI</name>
<comment type="caution">
    <text evidence="3">The sequence shown here is derived from an EMBL/GenBank/DDBJ whole genome shotgun (WGS) entry which is preliminary data.</text>
</comment>
<evidence type="ECO:0000313" key="4">
    <source>
        <dbReference type="Proteomes" id="UP000823485"/>
    </source>
</evidence>
<organism evidence="3 4">
    <name type="scientific">Siminovitchia thermophila</name>
    <dbReference type="NCBI Taxonomy" id="1245522"/>
    <lineage>
        <taxon>Bacteria</taxon>
        <taxon>Bacillati</taxon>
        <taxon>Bacillota</taxon>
        <taxon>Bacilli</taxon>
        <taxon>Bacillales</taxon>
        <taxon>Bacillaceae</taxon>
        <taxon>Siminovitchia</taxon>
    </lineage>
</organism>
<dbReference type="EMBL" id="JAFBFH010000021">
    <property type="protein sequence ID" value="MBM7716018.1"/>
    <property type="molecule type" value="Genomic_DNA"/>
</dbReference>
<feature type="transmembrane region" description="Helical" evidence="2">
    <location>
        <begin position="6"/>
        <end position="24"/>
    </location>
</feature>
<feature type="region of interest" description="Disordered" evidence="1">
    <location>
        <begin position="29"/>
        <end position="88"/>
    </location>
</feature>
<feature type="compositionally biased region" description="Basic and acidic residues" evidence="1">
    <location>
        <begin position="29"/>
        <end position="41"/>
    </location>
</feature>
<evidence type="ECO:0000313" key="3">
    <source>
        <dbReference type="EMBL" id="MBM7716018.1"/>
    </source>
</evidence>
<feature type="compositionally biased region" description="Basic and acidic residues" evidence="1">
    <location>
        <begin position="51"/>
        <end position="81"/>
    </location>
</feature>
<evidence type="ECO:0000256" key="1">
    <source>
        <dbReference type="SAM" id="MobiDB-lite"/>
    </source>
</evidence>
<dbReference type="RefSeq" id="WP_205179695.1">
    <property type="nucleotide sequence ID" value="NZ_JAFBFH010000021.1"/>
</dbReference>
<accession>A0ABS2R8N9</accession>